<dbReference type="AlphaFoldDB" id="A0A1V4I323"/>
<dbReference type="OrthoDB" id="1798861at2"/>
<name>A0A1V4I323_NITVU</name>
<organism evidence="1 2">
    <name type="scientific">Nitrobacter vulgaris</name>
    <dbReference type="NCBI Taxonomy" id="29421"/>
    <lineage>
        <taxon>Bacteria</taxon>
        <taxon>Pseudomonadati</taxon>
        <taxon>Pseudomonadota</taxon>
        <taxon>Alphaproteobacteria</taxon>
        <taxon>Hyphomicrobiales</taxon>
        <taxon>Nitrobacteraceae</taxon>
        <taxon>Nitrobacter</taxon>
    </lineage>
</organism>
<dbReference type="Proteomes" id="UP000189940">
    <property type="component" value="Unassembled WGS sequence"/>
</dbReference>
<reference evidence="1 2" key="1">
    <citation type="submission" date="2017-02" db="EMBL/GenBank/DDBJ databases">
        <title>Genome sequence of the nitrite-oxidizing bacterium Nitrobacter vulgaris strain Ab1.</title>
        <authorList>
            <person name="Mellbye B.L."/>
            <person name="Davis E.W."/>
            <person name="Spieck E."/>
            <person name="Chang J.H."/>
            <person name="Bottomley P.J."/>
            <person name="Sayavedra-Soto L.A."/>
        </authorList>
    </citation>
    <scope>NUCLEOTIDE SEQUENCE [LARGE SCALE GENOMIC DNA]</scope>
    <source>
        <strain evidence="1 2">Ab1</strain>
    </source>
</reference>
<protein>
    <submittedName>
        <fullName evidence="1">Uncharacterized protein</fullName>
    </submittedName>
</protein>
<keyword evidence="2" id="KW-1185">Reference proteome</keyword>
<proteinExistence type="predicted"/>
<dbReference type="RefSeq" id="WP_079445145.1">
    <property type="nucleotide sequence ID" value="NZ_MWPQ01000002.1"/>
</dbReference>
<evidence type="ECO:0000313" key="2">
    <source>
        <dbReference type="Proteomes" id="UP000189940"/>
    </source>
</evidence>
<evidence type="ECO:0000313" key="1">
    <source>
        <dbReference type="EMBL" id="OPH84637.1"/>
    </source>
</evidence>
<accession>A0A1V4I323</accession>
<sequence length="86" mass="9435">MFGSTKCGKCEGAAFKLQEVNVNGAAYRMYAIQCTSCQTPIGVTEYFDNGSLLKKQEKAIADLGQKISHIENAVNQIAYALQSLRR</sequence>
<gene>
    <name evidence="1" type="ORF">B2M20_00445</name>
</gene>
<comment type="caution">
    <text evidence="1">The sequence shown here is derived from an EMBL/GenBank/DDBJ whole genome shotgun (WGS) entry which is preliminary data.</text>
</comment>
<dbReference type="STRING" id="29421.B2M20_00445"/>
<dbReference type="EMBL" id="MWPQ01000002">
    <property type="protein sequence ID" value="OPH84637.1"/>
    <property type="molecule type" value="Genomic_DNA"/>
</dbReference>